<dbReference type="EMBL" id="FQZF01000004">
    <property type="protein sequence ID" value="SHI72740.1"/>
    <property type="molecule type" value="Genomic_DNA"/>
</dbReference>
<organism evidence="1 2">
    <name type="scientific">Muricoccus roseus</name>
    <dbReference type="NCBI Taxonomy" id="198092"/>
    <lineage>
        <taxon>Bacteria</taxon>
        <taxon>Pseudomonadati</taxon>
        <taxon>Pseudomonadota</taxon>
        <taxon>Alphaproteobacteria</taxon>
        <taxon>Acetobacterales</taxon>
        <taxon>Roseomonadaceae</taxon>
        <taxon>Muricoccus</taxon>
    </lineage>
</organism>
<protein>
    <submittedName>
        <fullName evidence="1">Uncharacterized protein</fullName>
    </submittedName>
</protein>
<accession>A0A1M6DHT1</accession>
<evidence type="ECO:0000313" key="1">
    <source>
        <dbReference type="EMBL" id="SHI72740.1"/>
    </source>
</evidence>
<dbReference type="OrthoDB" id="7270424at2"/>
<evidence type="ECO:0000313" key="2">
    <source>
        <dbReference type="Proteomes" id="UP000184387"/>
    </source>
</evidence>
<dbReference type="AlphaFoldDB" id="A0A1M6DHT1"/>
<dbReference type="Proteomes" id="UP000184387">
    <property type="component" value="Unassembled WGS sequence"/>
</dbReference>
<dbReference type="RefSeq" id="WP_073132041.1">
    <property type="nucleotide sequence ID" value="NZ_FQZF01000004.1"/>
</dbReference>
<gene>
    <name evidence="1" type="ORF">SAMN02745194_00954</name>
</gene>
<sequence length="146" mass="15460">MRQIPAGLRANASPPLPRTIRRRAARLAEAVRERRALELLYGGAWRVVHPHAIGQMGTGRLGLLTWQTAGLARGPGDPGEGWRMFDVARIEGTRALRAHFAPRPRGGPAWTAGIDTPMAEVLPRAEALAELAAPAAGTALPAVASA</sequence>
<reference evidence="1 2" key="1">
    <citation type="submission" date="2016-11" db="EMBL/GenBank/DDBJ databases">
        <authorList>
            <person name="Jaros S."/>
            <person name="Januszkiewicz K."/>
            <person name="Wedrychowicz H."/>
        </authorList>
    </citation>
    <scope>NUCLEOTIDE SEQUENCE [LARGE SCALE GENOMIC DNA]</scope>
    <source>
        <strain evidence="1 2">DSM 14916</strain>
    </source>
</reference>
<dbReference type="STRING" id="198092.SAMN02745194_00954"/>
<keyword evidence="2" id="KW-1185">Reference proteome</keyword>
<name>A0A1M6DHT1_9PROT</name>
<proteinExistence type="predicted"/>